<dbReference type="GO" id="GO:0003924">
    <property type="term" value="F:GTPase activity"/>
    <property type="evidence" value="ECO:0007669"/>
    <property type="project" value="InterPro"/>
</dbReference>
<dbReference type="NCBIfam" id="TIGR00231">
    <property type="entry name" value="small_GTP"/>
    <property type="match status" value="1"/>
</dbReference>
<dbReference type="InterPro" id="IPR027417">
    <property type="entry name" value="P-loop_NTPase"/>
</dbReference>
<sequence>MINNHFVDEYDPTIEDSYRKQMTIDGRICIIEFLDTCYEGEWSMQGLYFRQAEGFIIAFSITSRASFEVALELRERIRNERGTDNPSPPTVLCGTKCDLHHQREVTQEEAQQLAMDWNCPYLETSSLQRINIEETICEIVREIRKVSNEKYTKRGGGCAIL</sequence>
<dbReference type="PROSITE" id="PS51421">
    <property type="entry name" value="RAS"/>
    <property type="match status" value="1"/>
</dbReference>
<keyword evidence="2" id="KW-0342">GTP-binding</keyword>
<keyword evidence="1" id="KW-0547">Nucleotide-binding</keyword>
<evidence type="ECO:0000313" key="3">
    <source>
        <dbReference type="EMBL" id="NDV37625.1"/>
    </source>
</evidence>
<proteinExistence type="predicted"/>
<dbReference type="SMART" id="SM00173">
    <property type="entry name" value="RAS"/>
    <property type="match status" value="1"/>
</dbReference>
<dbReference type="SMART" id="SM00174">
    <property type="entry name" value="RHO"/>
    <property type="match status" value="1"/>
</dbReference>
<organism evidence="3">
    <name type="scientific">Arcella intermedia</name>
    <dbReference type="NCBI Taxonomy" id="1963864"/>
    <lineage>
        <taxon>Eukaryota</taxon>
        <taxon>Amoebozoa</taxon>
        <taxon>Tubulinea</taxon>
        <taxon>Elardia</taxon>
        <taxon>Arcellinida</taxon>
        <taxon>Sphaerothecina</taxon>
        <taxon>Arcellidae</taxon>
        <taxon>Arcella</taxon>
    </lineage>
</organism>
<dbReference type="PROSITE" id="PS51419">
    <property type="entry name" value="RAB"/>
    <property type="match status" value="1"/>
</dbReference>
<dbReference type="InterPro" id="IPR020849">
    <property type="entry name" value="Small_GTPase_Ras-type"/>
</dbReference>
<dbReference type="EMBL" id="GIBP01008656">
    <property type="protein sequence ID" value="NDV37625.1"/>
    <property type="molecule type" value="Transcribed_RNA"/>
</dbReference>
<dbReference type="GO" id="GO:0007165">
    <property type="term" value="P:signal transduction"/>
    <property type="evidence" value="ECO:0007669"/>
    <property type="project" value="InterPro"/>
</dbReference>
<accession>A0A6B2LL03</accession>
<dbReference type="GO" id="GO:0016020">
    <property type="term" value="C:membrane"/>
    <property type="evidence" value="ECO:0007669"/>
    <property type="project" value="InterPro"/>
</dbReference>
<dbReference type="InterPro" id="IPR001806">
    <property type="entry name" value="Small_GTPase"/>
</dbReference>
<reference evidence="3" key="1">
    <citation type="journal article" date="2020" name="J. Eukaryot. Microbiol.">
        <title>De novo Sequencing, Assembly and Annotation of the Transcriptome for the Free-Living Testate Amoeba Arcella intermedia.</title>
        <authorList>
            <person name="Ribeiro G.M."/>
            <person name="Porfirio-Sousa A.L."/>
            <person name="Maurer-Alcala X.X."/>
            <person name="Katz L.A."/>
            <person name="Lahr D.J.G."/>
        </authorList>
    </citation>
    <scope>NUCLEOTIDE SEQUENCE</scope>
</reference>
<dbReference type="SUPFAM" id="SSF52540">
    <property type="entry name" value="P-loop containing nucleoside triphosphate hydrolases"/>
    <property type="match status" value="1"/>
</dbReference>
<dbReference type="PANTHER" id="PTHR24070">
    <property type="entry name" value="RAS, DI-RAS, AND RHEB FAMILY MEMBERS OF SMALL GTPASE SUPERFAMILY"/>
    <property type="match status" value="1"/>
</dbReference>
<dbReference type="AlphaFoldDB" id="A0A6B2LL03"/>
<evidence type="ECO:0000256" key="1">
    <source>
        <dbReference type="ARBA" id="ARBA00022741"/>
    </source>
</evidence>
<dbReference type="GO" id="GO:0005525">
    <property type="term" value="F:GTP binding"/>
    <property type="evidence" value="ECO:0007669"/>
    <property type="project" value="UniProtKB-KW"/>
</dbReference>
<name>A0A6B2LL03_9EUKA</name>
<dbReference type="InterPro" id="IPR005225">
    <property type="entry name" value="Small_GTP-bd"/>
</dbReference>
<evidence type="ECO:0000256" key="2">
    <source>
        <dbReference type="ARBA" id="ARBA00023134"/>
    </source>
</evidence>
<dbReference type="Gene3D" id="3.40.50.300">
    <property type="entry name" value="P-loop containing nucleotide triphosphate hydrolases"/>
    <property type="match status" value="1"/>
</dbReference>
<dbReference type="PRINTS" id="PR00449">
    <property type="entry name" value="RASTRNSFRMNG"/>
</dbReference>
<dbReference type="Pfam" id="PF00071">
    <property type="entry name" value="Ras"/>
    <property type="match status" value="1"/>
</dbReference>
<dbReference type="SMART" id="SM00175">
    <property type="entry name" value="RAB"/>
    <property type="match status" value="1"/>
</dbReference>
<protein>
    <submittedName>
        <fullName evidence="3">Uncharacterized protein</fullName>
    </submittedName>
</protein>